<feature type="domain" description="HPr" evidence="4">
    <location>
        <begin position="1"/>
        <end position="69"/>
    </location>
</feature>
<dbReference type="RefSeq" id="WP_256710383.1">
    <property type="nucleotide sequence ID" value="NZ_CABKTI010000003.1"/>
</dbReference>
<dbReference type="SUPFAM" id="SSF55594">
    <property type="entry name" value="HPr-like"/>
    <property type="match status" value="1"/>
</dbReference>
<dbReference type="PANTHER" id="PTHR33705">
    <property type="entry name" value="PHOSPHOCARRIER PROTEIN HPR"/>
    <property type="match status" value="1"/>
</dbReference>
<comment type="subcellular location">
    <subcellularLocation>
        <location evidence="1">Cytoplasm</location>
    </subcellularLocation>
</comment>
<evidence type="ECO:0000256" key="2">
    <source>
        <dbReference type="ARBA" id="ARBA00022490"/>
    </source>
</evidence>
<sequence>MELSYLLQKYDCEVFIRNQSGNQIHEVNPKSVLGLATLQLRNGVEATVRAEGEDAEKAVMEVIRFFGGE</sequence>
<dbReference type="Gene3D" id="3.30.1340.10">
    <property type="entry name" value="HPr-like"/>
    <property type="match status" value="1"/>
</dbReference>
<accession>A0ABY5K0H1</accession>
<evidence type="ECO:0000256" key="1">
    <source>
        <dbReference type="ARBA" id="ARBA00004496"/>
    </source>
</evidence>
<dbReference type="PROSITE" id="PS51350">
    <property type="entry name" value="PTS_HPR_DOM"/>
    <property type="match status" value="1"/>
</dbReference>
<keyword evidence="3" id="KW-0598">Phosphotransferase system</keyword>
<dbReference type="Proteomes" id="UP001059773">
    <property type="component" value="Chromosome"/>
</dbReference>
<evidence type="ECO:0000256" key="3">
    <source>
        <dbReference type="ARBA" id="ARBA00022683"/>
    </source>
</evidence>
<name>A0ABY5K0H1_9BACI</name>
<dbReference type="InterPro" id="IPR000032">
    <property type="entry name" value="HPr-like"/>
</dbReference>
<evidence type="ECO:0000259" key="4">
    <source>
        <dbReference type="PROSITE" id="PS51350"/>
    </source>
</evidence>
<evidence type="ECO:0000313" key="5">
    <source>
        <dbReference type="EMBL" id="UUI05545.1"/>
    </source>
</evidence>
<organism evidence="5 6">
    <name type="scientific">Oceanobacillus jeddahense</name>
    <dbReference type="NCBI Taxonomy" id="1462527"/>
    <lineage>
        <taxon>Bacteria</taxon>
        <taxon>Bacillati</taxon>
        <taxon>Bacillota</taxon>
        <taxon>Bacilli</taxon>
        <taxon>Bacillales</taxon>
        <taxon>Bacillaceae</taxon>
        <taxon>Oceanobacillus</taxon>
    </lineage>
</organism>
<evidence type="ECO:0000313" key="6">
    <source>
        <dbReference type="Proteomes" id="UP001059773"/>
    </source>
</evidence>
<reference evidence="5" key="1">
    <citation type="submission" date="2022-07" db="EMBL/GenBank/DDBJ databases">
        <title>FELIX.</title>
        <authorList>
            <person name="Wan K.H."/>
            <person name="Park S."/>
            <person name="Lawrence Q."/>
            <person name="Eichenberger J.P."/>
            <person name="Booth B.W."/>
            <person name="Piaggio A.J."/>
            <person name="Chandler J.C."/>
            <person name="Franklin A.B."/>
            <person name="Celniker S.E."/>
        </authorList>
    </citation>
    <scope>NUCLEOTIDE SEQUENCE</scope>
    <source>
        <strain evidence="5">QA-1986 374</strain>
    </source>
</reference>
<proteinExistence type="predicted"/>
<keyword evidence="6" id="KW-1185">Reference proteome</keyword>
<dbReference type="PANTHER" id="PTHR33705:SF2">
    <property type="entry name" value="PHOSPHOCARRIER PROTEIN NPR"/>
    <property type="match status" value="1"/>
</dbReference>
<gene>
    <name evidence="5" type="ORF">NP439_11225</name>
</gene>
<keyword evidence="2" id="KW-0963">Cytoplasm</keyword>
<protein>
    <submittedName>
        <fullName evidence="5">HPr family phosphocarrier protein</fullName>
    </submittedName>
</protein>
<dbReference type="InterPro" id="IPR035895">
    <property type="entry name" value="HPr-like_sf"/>
</dbReference>
<dbReference type="InterPro" id="IPR050399">
    <property type="entry name" value="HPr"/>
</dbReference>
<dbReference type="Pfam" id="PF00381">
    <property type="entry name" value="PTS-HPr"/>
    <property type="match status" value="1"/>
</dbReference>
<dbReference type="EMBL" id="CP101914">
    <property type="protein sequence ID" value="UUI05545.1"/>
    <property type="molecule type" value="Genomic_DNA"/>
</dbReference>